<comment type="caution">
    <text evidence="2">The sequence shown here is derived from an EMBL/GenBank/DDBJ whole genome shotgun (WGS) entry which is preliminary data.</text>
</comment>
<feature type="compositionally biased region" description="Low complexity" evidence="1">
    <location>
        <begin position="86"/>
        <end position="97"/>
    </location>
</feature>
<reference evidence="2 3" key="1">
    <citation type="submission" date="2017-04" db="EMBL/GenBank/DDBJ databases">
        <title>Draft genome sequence of Marssonina coronaria NL1: causal agent of apple blotch.</title>
        <authorList>
            <person name="Cheng Q."/>
        </authorList>
    </citation>
    <scope>NUCLEOTIDE SEQUENCE [LARGE SCALE GENOMIC DNA]</scope>
    <source>
        <strain evidence="2 3">NL1</strain>
    </source>
</reference>
<accession>A0A218Z5F0</accession>
<dbReference type="InParanoid" id="A0A218Z5F0"/>
<evidence type="ECO:0000256" key="1">
    <source>
        <dbReference type="SAM" id="MobiDB-lite"/>
    </source>
</evidence>
<feature type="region of interest" description="Disordered" evidence="1">
    <location>
        <begin position="1"/>
        <end position="158"/>
    </location>
</feature>
<dbReference type="Proteomes" id="UP000242519">
    <property type="component" value="Unassembled WGS sequence"/>
</dbReference>
<feature type="region of interest" description="Disordered" evidence="1">
    <location>
        <begin position="183"/>
        <end position="237"/>
    </location>
</feature>
<dbReference type="OrthoDB" id="3557133at2759"/>
<protein>
    <submittedName>
        <fullName evidence="2">Uncharacterized protein</fullName>
    </submittedName>
</protein>
<feature type="compositionally biased region" description="Basic and acidic residues" evidence="1">
    <location>
        <begin position="183"/>
        <end position="196"/>
    </location>
</feature>
<name>A0A218Z5F0_9HELO</name>
<keyword evidence="3" id="KW-1185">Reference proteome</keyword>
<dbReference type="AlphaFoldDB" id="A0A218Z5F0"/>
<evidence type="ECO:0000313" key="2">
    <source>
        <dbReference type="EMBL" id="OWP02753.1"/>
    </source>
</evidence>
<feature type="compositionally biased region" description="Polar residues" evidence="1">
    <location>
        <begin position="1"/>
        <end position="15"/>
    </location>
</feature>
<sequence length="237" mass="25687">MQDSYSTQATWGSAASSYSPSELPRPSLSPEPAEAGPSNPAPHNIDPQPHVFHSGGDLPMHEPWGGSGDGEAHEEHSPHSQSSLARSPYSSRNPSYSGPQPPPCAPPAPENDHGGVTEQGPHGRPAHPAQPHQQYLLRRFAADEDHHGPWSAALPGSAEQRREILAEGIPGLKRPAEYEDKLEEDLSKMTREEQERRKRAKKAKGKVALTDVTVRGRDGNPDCDRRGGRRGQAVWAA</sequence>
<feature type="compositionally biased region" description="Low complexity" evidence="1">
    <location>
        <begin position="16"/>
        <end position="32"/>
    </location>
</feature>
<gene>
    <name evidence="2" type="ORF">B2J93_91</name>
</gene>
<feature type="compositionally biased region" description="Basic and acidic residues" evidence="1">
    <location>
        <begin position="214"/>
        <end position="226"/>
    </location>
</feature>
<dbReference type="EMBL" id="MZNU01000217">
    <property type="protein sequence ID" value="OWP02753.1"/>
    <property type="molecule type" value="Genomic_DNA"/>
</dbReference>
<evidence type="ECO:0000313" key="3">
    <source>
        <dbReference type="Proteomes" id="UP000242519"/>
    </source>
</evidence>
<feature type="compositionally biased region" description="Pro residues" evidence="1">
    <location>
        <begin position="99"/>
        <end position="109"/>
    </location>
</feature>
<organism evidence="2 3">
    <name type="scientific">Diplocarpon coronariae</name>
    <dbReference type="NCBI Taxonomy" id="2795749"/>
    <lineage>
        <taxon>Eukaryota</taxon>
        <taxon>Fungi</taxon>
        <taxon>Dikarya</taxon>
        <taxon>Ascomycota</taxon>
        <taxon>Pezizomycotina</taxon>
        <taxon>Leotiomycetes</taxon>
        <taxon>Helotiales</taxon>
        <taxon>Drepanopezizaceae</taxon>
        <taxon>Diplocarpon</taxon>
    </lineage>
</organism>
<proteinExistence type="predicted"/>